<organism evidence="2 3">
    <name type="scientific">Mesorhizobium qingshengii</name>
    <dbReference type="NCBI Taxonomy" id="1165689"/>
    <lineage>
        <taxon>Bacteria</taxon>
        <taxon>Pseudomonadati</taxon>
        <taxon>Pseudomonadota</taxon>
        <taxon>Alphaproteobacteria</taxon>
        <taxon>Hyphomicrobiales</taxon>
        <taxon>Phyllobacteriaceae</taxon>
        <taxon>Mesorhizobium</taxon>
    </lineage>
</organism>
<protein>
    <submittedName>
        <fullName evidence="2">DUF6455 family protein</fullName>
    </submittedName>
</protein>
<evidence type="ECO:0000313" key="3">
    <source>
        <dbReference type="Proteomes" id="UP001152178"/>
    </source>
</evidence>
<dbReference type="InterPro" id="IPR045601">
    <property type="entry name" value="DUF6455"/>
</dbReference>
<evidence type="ECO:0000313" key="2">
    <source>
        <dbReference type="EMBL" id="MCZ8548330.1"/>
    </source>
</evidence>
<comment type="caution">
    <text evidence="2">The sequence shown here is derived from an EMBL/GenBank/DDBJ whole genome shotgun (WGS) entry which is preliminary data.</text>
</comment>
<dbReference type="Proteomes" id="UP001152178">
    <property type="component" value="Unassembled WGS sequence"/>
</dbReference>
<sequence>MRSGQRNWSQSERVWRQFEFMDLVMEQIEVNPLVAARKCGGTAMAGARNVCLGCAFQHECRDWLERGGDLAGLAEFCSNAGFFMECKRSGQSA</sequence>
<keyword evidence="3" id="KW-1185">Reference proteome</keyword>
<dbReference type="Pfam" id="PF20056">
    <property type="entry name" value="DUF6455"/>
    <property type="match status" value="1"/>
</dbReference>
<accession>A0ABT4R3D2</accession>
<reference evidence="2" key="1">
    <citation type="submission" date="2022-11" db="EMBL/GenBank/DDBJ databases">
        <authorList>
            <person name="Coimbra C."/>
        </authorList>
    </citation>
    <scope>NUCLEOTIDE SEQUENCE</scope>
    <source>
        <strain evidence="2">Jales19</strain>
    </source>
</reference>
<name>A0ABT4R3D2_9HYPH</name>
<dbReference type="EMBL" id="JAPFQA010000025">
    <property type="protein sequence ID" value="MCZ8548330.1"/>
    <property type="molecule type" value="Genomic_DNA"/>
</dbReference>
<feature type="domain" description="DUF6455" evidence="1">
    <location>
        <begin position="28"/>
        <end position="87"/>
    </location>
</feature>
<proteinExistence type="predicted"/>
<evidence type="ECO:0000259" key="1">
    <source>
        <dbReference type="Pfam" id="PF20056"/>
    </source>
</evidence>
<gene>
    <name evidence="2" type="ORF">OOJ09_29525</name>
</gene>